<keyword evidence="1" id="KW-1133">Transmembrane helix</keyword>
<proteinExistence type="predicted"/>
<keyword evidence="1" id="KW-0472">Membrane</keyword>
<sequence length="144" mass="14723">MKLTDDIVLGVTGANTGLWSLAALGLTRSGPLEKFTGMKASPFLMSGIAIANGGMAARDVVLAANKDAVAKTKKNALRTNAAVHGAWAMYMAVHGAQGKEVKKEVGLAAAAVNLAIGGLALYQGLRKEEKPKPVATAAKPAAKK</sequence>
<evidence type="ECO:0000313" key="2">
    <source>
        <dbReference type="EMBL" id="CAD8682963.1"/>
    </source>
</evidence>
<dbReference type="EMBL" id="HBFB01019508">
    <property type="protein sequence ID" value="CAD8682963.1"/>
    <property type="molecule type" value="Transcribed_RNA"/>
</dbReference>
<gene>
    <name evidence="2" type="ORF">CLEI1391_LOCUS10955</name>
</gene>
<feature type="transmembrane region" description="Helical" evidence="1">
    <location>
        <begin position="76"/>
        <end position="93"/>
    </location>
</feature>
<accession>A0A7S0RNN3</accession>
<feature type="transmembrane region" description="Helical" evidence="1">
    <location>
        <begin position="105"/>
        <end position="122"/>
    </location>
</feature>
<keyword evidence="1" id="KW-0812">Transmembrane</keyword>
<evidence type="ECO:0000256" key="1">
    <source>
        <dbReference type="SAM" id="Phobius"/>
    </source>
</evidence>
<protein>
    <submittedName>
        <fullName evidence="2">Uncharacterized protein</fullName>
    </submittedName>
</protein>
<name>A0A7S0RNN3_9CHLO</name>
<feature type="transmembrane region" description="Helical" evidence="1">
    <location>
        <begin position="44"/>
        <end position="64"/>
    </location>
</feature>
<organism evidence="2">
    <name type="scientific">Chlamydomonas leiostraca</name>
    <dbReference type="NCBI Taxonomy" id="1034604"/>
    <lineage>
        <taxon>Eukaryota</taxon>
        <taxon>Viridiplantae</taxon>
        <taxon>Chlorophyta</taxon>
        <taxon>core chlorophytes</taxon>
        <taxon>Chlorophyceae</taxon>
        <taxon>CS clade</taxon>
        <taxon>Chlamydomonadales</taxon>
        <taxon>Chlamydomonadaceae</taxon>
        <taxon>Chlamydomonas</taxon>
    </lineage>
</organism>
<dbReference type="AlphaFoldDB" id="A0A7S0RNN3"/>
<feature type="transmembrane region" description="Helical" evidence="1">
    <location>
        <begin position="7"/>
        <end position="24"/>
    </location>
</feature>
<reference evidence="2" key="1">
    <citation type="submission" date="2021-01" db="EMBL/GenBank/DDBJ databases">
        <authorList>
            <person name="Corre E."/>
            <person name="Pelletier E."/>
            <person name="Niang G."/>
            <person name="Scheremetjew M."/>
            <person name="Finn R."/>
            <person name="Kale V."/>
            <person name="Holt S."/>
            <person name="Cochrane G."/>
            <person name="Meng A."/>
            <person name="Brown T."/>
            <person name="Cohen L."/>
        </authorList>
    </citation>
    <scope>NUCLEOTIDE SEQUENCE</scope>
    <source>
        <strain evidence="2">SAG 11-49</strain>
    </source>
</reference>